<reference evidence="2 3" key="1">
    <citation type="submission" date="2016-10" db="EMBL/GenBank/DDBJ databases">
        <title>Genome sequence of Streptomyces sp. MUSC 93.</title>
        <authorList>
            <person name="Lee L.-H."/>
            <person name="Ser H.-L."/>
            <person name="Law J.W.-F."/>
        </authorList>
    </citation>
    <scope>NUCLEOTIDE SEQUENCE [LARGE SCALE GENOMIC DNA]</scope>
    <source>
        <strain evidence="2 3">MUSC 93</strain>
    </source>
</reference>
<evidence type="ECO:0000256" key="1">
    <source>
        <dbReference type="SAM" id="MobiDB-lite"/>
    </source>
</evidence>
<organism evidence="2 3">
    <name type="scientific">Streptomyces colonosanans</name>
    <dbReference type="NCBI Taxonomy" id="1428652"/>
    <lineage>
        <taxon>Bacteria</taxon>
        <taxon>Bacillati</taxon>
        <taxon>Actinomycetota</taxon>
        <taxon>Actinomycetes</taxon>
        <taxon>Kitasatosporales</taxon>
        <taxon>Streptomycetaceae</taxon>
        <taxon>Streptomyces</taxon>
    </lineage>
</organism>
<name>A0A1S2P5Z1_9ACTN</name>
<evidence type="ECO:0000313" key="2">
    <source>
        <dbReference type="EMBL" id="OIJ89091.1"/>
    </source>
</evidence>
<dbReference type="AlphaFoldDB" id="A0A1S2P5Z1"/>
<dbReference type="Proteomes" id="UP000179935">
    <property type="component" value="Unassembled WGS sequence"/>
</dbReference>
<sequence>MDRLTERAVAGATAPMTRRAPGSRAGAGAAVTKAIGGGVRHGTVAQAHTMGAPTIGDTRR</sequence>
<protein>
    <submittedName>
        <fullName evidence="2">Uncharacterized protein</fullName>
    </submittedName>
</protein>
<gene>
    <name evidence="2" type="ORF">BIV24_20715</name>
</gene>
<comment type="caution">
    <text evidence="2">The sequence shown here is derived from an EMBL/GenBank/DDBJ whole genome shotgun (WGS) entry which is preliminary data.</text>
</comment>
<dbReference type="EMBL" id="MLYP01000053">
    <property type="protein sequence ID" value="OIJ89091.1"/>
    <property type="molecule type" value="Genomic_DNA"/>
</dbReference>
<feature type="region of interest" description="Disordered" evidence="1">
    <location>
        <begin position="1"/>
        <end position="25"/>
    </location>
</feature>
<proteinExistence type="predicted"/>
<dbReference type="RefSeq" id="WP_071367867.1">
    <property type="nucleotide sequence ID" value="NZ_MLYP01000053.1"/>
</dbReference>
<evidence type="ECO:0000313" key="3">
    <source>
        <dbReference type="Proteomes" id="UP000179935"/>
    </source>
</evidence>
<dbReference type="STRING" id="1428652.BIV24_20715"/>
<accession>A0A1S2P5Z1</accession>
<keyword evidence="3" id="KW-1185">Reference proteome</keyword>
<dbReference type="OrthoDB" id="3870696at2"/>